<reference evidence="10" key="1">
    <citation type="submission" date="2016-10" db="EMBL/GenBank/DDBJ databases">
        <authorList>
            <person name="Varghese N."/>
            <person name="Submissions S."/>
        </authorList>
    </citation>
    <scope>NUCLEOTIDE SEQUENCE [LARGE SCALE GENOMIC DNA]</scope>
    <source>
        <strain evidence="10">ATCC 35263</strain>
    </source>
</reference>
<feature type="transmembrane region" description="Helical" evidence="8">
    <location>
        <begin position="65"/>
        <end position="82"/>
    </location>
</feature>
<proteinExistence type="inferred from homology"/>
<evidence type="ECO:0000256" key="3">
    <source>
        <dbReference type="ARBA" id="ARBA00022679"/>
    </source>
</evidence>
<keyword evidence="2" id="KW-1003">Cell membrane</keyword>
<name>A0A1H6FL95_THEAL</name>
<dbReference type="GO" id="GO:0016758">
    <property type="term" value="F:hexosyltransferase activity"/>
    <property type="evidence" value="ECO:0007669"/>
    <property type="project" value="InterPro"/>
</dbReference>
<comment type="subcellular location">
    <subcellularLocation>
        <location evidence="1">Cell membrane</location>
        <topology evidence="1">Multi-pass membrane protein</topology>
    </subcellularLocation>
</comment>
<dbReference type="OrthoDB" id="9776455at2"/>
<feature type="transmembrane region" description="Helical" evidence="8">
    <location>
        <begin position="367"/>
        <end position="385"/>
    </location>
</feature>
<dbReference type="Proteomes" id="UP000222056">
    <property type="component" value="Unassembled WGS sequence"/>
</dbReference>
<keyword evidence="3" id="KW-0808">Transferase</keyword>
<dbReference type="STRING" id="29539.SAMN02745716_0622"/>
<dbReference type="EMBL" id="FNWJ01000001">
    <property type="protein sequence ID" value="SEH10980.1"/>
    <property type="molecule type" value="Genomic_DNA"/>
</dbReference>
<sequence length="460" mass="48560">MRAQRLDLAGSLAVALALFAMAALNLPELGSDGWPFRPPRVEPSGALAPLVRLVGERPDVGLPRAAAFLAALVAAAYAVIALRWAGSRLLTALTATAACAVLLLLPATLIQIGLRAATAPWFYTNDSTYQIELAGSLVKSGGNPYGHDWRGSGLERFYTFDGSRSARIEREEPALRHFAYPPGAPLTAALWQLLPRPFDDYRLFVVLATVACAAAALALPAPPAARLTIAALLAINPIAVRSAWFGQNDAPSLAFLVLAAALALRGRGLAAGLALAGAVLLKQFALVALPFLVIMLWRNSGARAAQRFVVATLALSALVCAPFVVANPSAFFADVVGYGAASYRIVGYGLAGILVELGAVASRSGYYPFLPLAVLLWLPLTLWLARLAWRDGSATSALVAAAVSLTALMFIGRTFNNYYLVWPLTLGLCAAAALLAERTRADRERGARGSSAYSRARPTR</sequence>
<evidence type="ECO:0000256" key="1">
    <source>
        <dbReference type="ARBA" id="ARBA00004651"/>
    </source>
</evidence>
<evidence type="ECO:0000256" key="7">
    <source>
        <dbReference type="ARBA" id="ARBA00024033"/>
    </source>
</evidence>
<protein>
    <recommendedName>
        <fullName evidence="11">DUF2029 domain-containing protein</fullName>
    </recommendedName>
</protein>
<feature type="transmembrane region" description="Helical" evidence="8">
    <location>
        <begin position="345"/>
        <end position="361"/>
    </location>
</feature>
<organism evidence="9 10">
    <name type="scientific">Thermoleophilum album</name>
    <dbReference type="NCBI Taxonomy" id="29539"/>
    <lineage>
        <taxon>Bacteria</taxon>
        <taxon>Bacillati</taxon>
        <taxon>Actinomycetota</taxon>
        <taxon>Thermoleophilia</taxon>
        <taxon>Thermoleophilales</taxon>
        <taxon>Thermoleophilaceae</taxon>
        <taxon>Thermoleophilum</taxon>
    </lineage>
</organism>
<feature type="transmembrane region" description="Helical" evidence="8">
    <location>
        <begin position="89"/>
        <end position="114"/>
    </location>
</feature>
<accession>A0A1H6FL95</accession>
<evidence type="ECO:0000256" key="4">
    <source>
        <dbReference type="ARBA" id="ARBA00022692"/>
    </source>
</evidence>
<keyword evidence="10" id="KW-1185">Reference proteome</keyword>
<comment type="similarity">
    <text evidence="7">Belongs to the glycosyltransferase 87 family.</text>
</comment>
<gene>
    <name evidence="9" type="ORF">SAMN02745716_0622</name>
</gene>
<keyword evidence="4 8" id="KW-0812">Transmembrane</keyword>
<keyword evidence="6 8" id="KW-0472">Membrane</keyword>
<evidence type="ECO:0000313" key="10">
    <source>
        <dbReference type="Proteomes" id="UP000222056"/>
    </source>
</evidence>
<dbReference type="GO" id="GO:0005886">
    <property type="term" value="C:plasma membrane"/>
    <property type="evidence" value="ECO:0007669"/>
    <property type="project" value="UniProtKB-SubCell"/>
</dbReference>
<dbReference type="Pfam" id="PF09594">
    <property type="entry name" value="GT87"/>
    <property type="match status" value="1"/>
</dbReference>
<dbReference type="AlphaFoldDB" id="A0A1H6FL95"/>
<evidence type="ECO:0000313" key="9">
    <source>
        <dbReference type="EMBL" id="SEH10980.1"/>
    </source>
</evidence>
<evidence type="ECO:0000256" key="5">
    <source>
        <dbReference type="ARBA" id="ARBA00022989"/>
    </source>
</evidence>
<feature type="transmembrane region" description="Helical" evidence="8">
    <location>
        <begin position="309"/>
        <end position="333"/>
    </location>
</feature>
<evidence type="ECO:0000256" key="6">
    <source>
        <dbReference type="ARBA" id="ARBA00023136"/>
    </source>
</evidence>
<evidence type="ECO:0000256" key="8">
    <source>
        <dbReference type="SAM" id="Phobius"/>
    </source>
</evidence>
<evidence type="ECO:0000256" key="2">
    <source>
        <dbReference type="ARBA" id="ARBA00022475"/>
    </source>
</evidence>
<feature type="transmembrane region" description="Helical" evidence="8">
    <location>
        <begin position="418"/>
        <end position="436"/>
    </location>
</feature>
<feature type="transmembrane region" description="Helical" evidence="8">
    <location>
        <begin position="273"/>
        <end position="297"/>
    </location>
</feature>
<keyword evidence="5 8" id="KW-1133">Transmembrane helix</keyword>
<feature type="transmembrane region" description="Helical" evidence="8">
    <location>
        <begin position="250"/>
        <end position="266"/>
    </location>
</feature>
<evidence type="ECO:0008006" key="11">
    <source>
        <dbReference type="Google" id="ProtNLM"/>
    </source>
</evidence>
<dbReference type="InterPro" id="IPR018584">
    <property type="entry name" value="GT87"/>
</dbReference>
<feature type="transmembrane region" description="Helical" evidence="8">
    <location>
        <begin position="201"/>
        <end position="220"/>
    </location>
</feature>